<dbReference type="CDD" id="cd10719">
    <property type="entry name" value="DnaJ_zf"/>
    <property type="match status" value="1"/>
</dbReference>
<dbReference type="AlphaFoldDB" id="S9V8N1"/>
<evidence type="ECO:0000313" key="10">
    <source>
        <dbReference type="Proteomes" id="UP000015354"/>
    </source>
</evidence>
<evidence type="ECO:0000259" key="7">
    <source>
        <dbReference type="PROSITE" id="PS50076"/>
    </source>
</evidence>
<dbReference type="Pfam" id="PF00684">
    <property type="entry name" value="DnaJ_CXXCXGXG"/>
    <property type="match status" value="1"/>
</dbReference>
<evidence type="ECO:0000256" key="3">
    <source>
        <dbReference type="ARBA" id="ARBA00022771"/>
    </source>
</evidence>
<keyword evidence="3 5" id="KW-0863">Zinc-finger</keyword>
<dbReference type="GO" id="GO:0006457">
    <property type="term" value="P:protein folding"/>
    <property type="evidence" value="ECO:0007669"/>
    <property type="project" value="InterPro"/>
</dbReference>
<dbReference type="Gene3D" id="2.60.260.20">
    <property type="entry name" value="Urease metallochaperone UreE, N-terminal domain"/>
    <property type="match status" value="2"/>
</dbReference>
<dbReference type="PROSITE" id="PS50076">
    <property type="entry name" value="DNAJ_2"/>
    <property type="match status" value="1"/>
</dbReference>
<dbReference type="InterPro" id="IPR044713">
    <property type="entry name" value="DNJA1/2-like"/>
</dbReference>
<dbReference type="InterPro" id="IPR008971">
    <property type="entry name" value="HSP40/DnaJ_pept-bd"/>
</dbReference>
<dbReference type="OrthoDB" id="550424at2759"/>
<dbReference type="Pfam" id="PF00226">
    <property type="entry name" value="DnaJ"/>
    <property type="match status" value="1"/>
</dbReference>
<dbReference type="InterPro" id="IPR036869">
    <property type="entry name" value="J_dom_sf"/>
</dbReference>
<accession>S9V8N1</accession>
<dbReference type="PROSITE" id="PS00636">
    <property type="entry name" value="DNAJ_1"/>
    <property type="match status" value="1"/>
</dbReference>
<feature type="domain" description="CR-type" evidence="8">
    <location>
        <begin position="143"/>
        <end position="228"/>
    </location>
</feature>
<dbReference type="GO" id="GO:0030544">
    <property type="term" value="F:Hsp70 protein binding"/>
    <property type="evidence" value="ECO:0007669"/>
    <property type="project" value="InterPro"/>
</dbReference>
<dbReference type="Proteomes" id="UP000015354">
    <property type="component" value="Unassembled WGS sequence"/>
</dbReference>
<dbReference type="GO" id="GO:0009408">
    <property type="term" value="P:response to heat"/>
    <property type="evidence" value="ECO:0007669"/>
    <property type="project" value="InterPro"/>
</dbReference>
<feature type="zinc finger region" description="CR-type" evidence="5">
    <location>
        <begin position="143"/>
        <end position="228"/>
    </location>
</feature>
<sequence length="432" mass="46329">MRRATRITTRCWASIARQTSRPIKKAYRKRALETHPDQGGKKEDFAEVAEAYEILSDPQKKQVYDQYGSEAANQSGMHGGMGGYGGGHRSAEDIFSEFFRGAGMGGFGDMFGMGGGGGMNRGPPTVEPQEVRVRLTLEEVYKGVVKTLTVNRPQVCTQCDGHGTKSKKAKEPCAQCGGSGHVVQQTRMDAGMVRQTITGCPRCQGTGTMAKAEDQCGRCSGRGYRKVSQQVSVEIPAGVPPNVTLVVRGEGGAIPGAQPGDLHVHIEIQPHSVFERRGDDLIVRRNVTLAEALLGLQMPLKLLDGRTVHIKTGEDTVLKPNGVIKLVGEGMPTASGGRGDIYVFATLSMPTKLTEAQRDHIKKAFGIPKEDPNASPGNTVKARVLRETREQLEQQKRGVWEAANGGNFGGGASSRRARSNMGGGQTAECATQ</sequence>
<dbReference type="InterPro" id="IPR018253">
    <property type="entry name" value="DnaJ_domain_CS"/>
</dbReference>
<dbReference type="PANTHER" id="PTHR43888">
    <property type="entry name" value="DNAJ-LIKE-2, ISOFORM A-RELATED"/>
    <property type="match status" value="1"/>
</dbReference>
<proteinExistence type="inferred from homology"/>
<dbReference type="Gene3D" id="1.10.287.110">
    <property type="entry name" value="DnaJ domain"/>
    <property type="match status" value="1"/>
</dbReference>
<name>S9V8N1_9TRYP</name>
<dbReference type="CDD" id="cd10747">
    <property type="entry name" value="DnaJ_C"/>
    <property type="match status" value="1"/>
</dbReference>
<dbReference type="GO" id="GO:0051082">
    <property type="term" value="F:unfolded protein binding"/>
    <property type="evidence" value="ECO:0007669"/>
    <property type="project" value="InterPro"/>
</dbReference>
<keyword evidence="4 5" id="KW-0862">Zinc</keyword>
<dbReference type="PRINTS" id="PR00625">
    <property type="entry name" value="JDOMAIN"/>
</dbReference>
<feature type="region of interest" description="Disordered" evidence="6">
    <location>
        <begin position="391"/>
        <end position="432"/>
    </location>
</feature>
<dbReference type="SMART" id="SM00271">
    <property type="entry name" value="DnaJ"/>
    <property type="match status" value="1"/>
</dbReference>
<evidence type="ECO:0000256" key="1">
    <source>
        <dbReference type="ARBA" id="ARBA00022723"/>
    </source>
</evidence>
<dbReference type="Gene3D" id="2.10.230.10">
    <property type="entry name" value="Heat shock protein DnaJ, cysteine-rich domain"/>
    <property type="match status" value="1"/>
</dbReference>
<reference evidence="9 10" key="1">
    <citation type="journal article" date="2013" name="PLoS ONE">
        <title>Predicting the Proteins of Angomonas deanei, Strigomonas culicis and Their Respective Endosymbionts Reveals New Aspects of the Trypanosomatidae Family.</title>
        <authorList>
            <person name="Motta M.C."/>
            <person name="Martins A.C."/>
            <person name="de Souza S.S."/>
            <person name="Catta-Preta C.M."/>
            <person name="Silva R."/>
            <person name="Klein C.C."/>
            <person name="de Almeida L.G."/>
            <person name="de Lima Cunha O."/>
            <person name="Ciapina L.P."/>
            <person name="Brocchi M."/>
            <person name="Colabardini A.C."/>
            <person name="de Araujo Lima B."/>
            <person name="Machado C.R."/>
            <person name="de Almeida Soares C.M."/>
            <person name="Probst C.M."/>
            <person name="de Menezes C.B."/>
            <person name="Thompson C.E."/>
            <person name="Bartholomeu D.C."/>
            <person name="Gradia D.F."/>
            <person name="Pavoni D.P."/>
            <person name="Grisard E.C."/>
            <person name="Fantinatti-Garboggini F."/>
            <person name="Marchini F.K."/>
            <person name="Rodrigues-Luiz G.F."/>
            <person name="Wagner G."/>
            <person name="Goldman G.H."/>
            <person name="Fietto J.L."/>
            <person name="Elias M.C."/>
            <person name="Goldman M.H."/>
            <person name="Sagot M.F."/>
            <person name="Pereira M."/>
            <person name="Stoco P.H."/>
            <person name="de Mendonca-Neto R.P."/>
            <person name="Teixeira S.M."/>
            <person name="Maciel T.E."/>
            <person name="de Oliveira Mendes T.A."/>
            <person name="Urmenyi T.P."/>
            <person name="de Souza W."/>
            <person name="Schenkman S."/>
            <person name="de Vasconcelos A.T."/>
        </authorList>
    </citation>
    <scope>NUCLEOTIDE SEQUENCE [LARGE SCALE GENOMIC DNA]</scope>
</reference>
<keyword evidence="2" id="KW-0677">Repeat</keyword>
<dbReference type="CDD" id="cd06257">
    <property type="entry name" value="DnaJ"/>
    <property type="match status" value="1"/>
</dbReference>
<evidence type="ECO:0000256" key="5">
    <source>
        <dbReference type="PROSITE-ProRule" id="PRU00546"/>
    </source>
</evidence>
<organism evidence="9 10">
    <name type="scientific">Strigomonas culicis</name>
    <dbReference type="NCBI Taxonomy" id="28005"/>
    <lineage>
        <taxon>Eukaryota</taxon>
        <taxon>Discoba</taxon>
        <taxon>Euglenozoa</taxon>
        <taxon>Kinetoplastea</taxon>
        <taxon>Metakinetoplastina</taxon>
        <taxon>Trypanosomatida</taxon>
        <taxon>Trypanosomatidae</taxon>
        <taxon>Strigomonadinae</taxon>
        <taxon>Strigomonas</taxon>
    </lineage>
</organism>
<dbReference type="InterPro" id="IPR012724">
    <property type="entry name" value="DnaJ"/>
</dbReference>
<dbReference type="HAMAP" id="MF_01152">
    <property type="entry name" value="DnaJ"/>
    <property type="match status" value="1"/>
</dbReference>
<evidence type="ECO:0000259" key="8">
    <source>
        <dbReference type="PROSITE" id="PS51188"/>
    </source>
</evidence>
<keyword evidence="10" id="KW-1185">Reference proteome</keyword>
<evidence type="ECO:0000256" key="2">
    <source>
        <dbReference type="ARBA" id="ARBA00022737"/>
    </source>
</evidence>
<gene>
    <name evidence="9" type="ORF">STCU_09529</name>
</gene>
<keyword evidence="1 5" id="KW-0479">Metal-binding</keyword>
<dbReference type="InterPro" id="IPR002939">
    <property type="entry name" value="DnaJ_C"/>
</dbReference>
<comment type="caution">
    <text evidence="9">The sequence shown here is derived from an EMBL/GenBank/DDBJ whole genome shotgun (WGS) entry which is preliminary data.</text>
</comment>
<dbReference type="SUPFAM" id="SSF46565">
    <property type="entry name" value="Chaperone J-domain"/>
    <property type="match status" value="1"/>
</dbReference>
<dbReference type="SUPFAM" id="SSF49493">
    <property type="entry name" value="HSP40/DnaJ peptide-binding domain"/>
    <property type="match status" value="2"/>
</dbReference>
<dbReference type="InterPro" id="IPR001623">
    <property type="entry name" value="DnaJ_domain"/>
</dbReference>
<evidence type="ECO:0000256" key="4">
    <source>
        <dbReference type="ARBA" id="ARBA00022833"/>
    </source>
</evidence>
<dbReference type="FunFam" id="2.60.260.20:FF:000013">
    <property type="entry name" value="DnaJ subfamily B member 11"/>
    <property type="match status" value="1"/>
</dbReference>
<evidence type="ECO:0000313" key="9">
    <source>
        <dbReference type="EMBL" id="EPY19310.1"/>
    </source>
</evidence>
<feature type="domain" description="J" evidence="7">
    <location>
        <begin position="1"/>
        <end position="68"/>
    </location>
</feature>
<evidence type="ECO:0000256" key="6">
    <source>
        <dbReference type="SAM" id="MobiDB-lite"/>
    </source>
</evidence>
<dbReference type="GO" id="GO:0008270">
    <property type="term" value="F:zinc ion binding"/>
    <property type="evidence" value="ECO:0007669"/>
    <property type="project" value="UniProtKB-KW"/>
</dbReference>
<protein>
    <submittedName>
        <fullName evidence="9">Molecular chaperone DnaJ</fullName>
    </submittedName>
</protein>
<dbReference type="SUPFAM" id="SSF57938">
    <property type="entry name" value="DnaJ/Hsp40 cysteine-rich domain"/>
    <property type="match status" value="1"/>
</dbReference>
<dbReference type="InterPro" id="IPR001305">
    <property type="entry name" value="HSP_DnaJ_Cys-rich_dom"/>
</dbReference>
<dbReference type="GO" id="GO:0005524">
    <property type="term" value="F:ATP binding"/>
    <property type="evidence" value="ECO:0007669"/>
    <property type="project" value="InterPro"/>
</dbReference>
<dbReference type="Pfam" id="PF01556">
    <property type="entry name" value="DnaJ_C"/>
    <property type="match status" value="1"/>
</dbReference>
<dbReference type="FunFam" id="2.10.230.10:FF:000001">
    <property type="entry name" value="DnaJ subfamily A member 2"/>
    <property type="match status" value="1"/>
</dbReference>
<dbReference type="PROSITE" id="PS51188">
    <property type="entry name" value="ZF_CR"/>
    <property type="match status" value="1"/>
</dbReference>
<dbReference type="InterPro" id="IPR036410">
    <property type="entry name" value="HSP_DnaJ_Cys-rich_dom_sf"/>
</dbReference>
<dbReference type="EMBL" id="ATMH01009529">
    <property type="protein sequence ID" value="EPY19310.1"/>
    <property type="molecule type" value="Genomic_DNA"/>
</dbReference>